<organism evidence="1">
    <name type="scientific">Cacopsylla melanoneura</name>
    <dbReference type="NCBI Taxonomy" id="428564"/>
    <lineage>
        <taxon>Eukaryota</taxon>
        <taxon>Metazoa</taxon>
        <taxon>Ecdysozoa</taxon>
        <taxon>Arthropoda</taxon>
        <taxon>Hexapoda</taxon>
        <taxon>Insecta</taxon>
        <taxon>Pterygota</taxon>
        <taxon>Neoptera</taxon>
        <taxon>Paraneoptera</taxon>
        <taxon>Hemiptera</taxon>
        <taxon>Sternorrhyncha</taxon>
        <taxon>Psylloidea</taxon>
        <taxon>Psyllidae</taxon>
        <taxon>Psyllinae</taxon>
        <taxon>Cacopsylla</taxon>
    </lineage>
</organism>
<proteinExistence type="predicted"/>
<accession>A0A8D8PNZ4</accession>
<reference evidence="1" key="1">
    <citation type="submission" date="2021-05" db="EMBL/GenBank/DDBJ databases">
        <authorList>
            <person name="Alioto T."/>
            <person name="Alioto T."/>
            <person name="Gomez Garrido J."/>
        </authorList>
    </citation>
    <scope>NUCLEOTIDE SEQUENCE</scope>
</reference>
<dbReference type="AlphaFoldDB" id="A0A8D8PNZ4"/>
<dbReference type="EMBL" id="HBUF01012151">
    <property type="protein sequence ID" value="CAG6608545.1"/>
    <property type="molecule type" value="Transcribed_RNA"/>
</dbReference>
<protein>
    <submittedName>
        <fullName evidence="1">Uncharacterized protein</fullName>
    </submittedName>
</protein>
<sequence>MFRYFIRISWTHFDHLIRSKTTRNSEILFWMTQNNQNQTTKGTTRTTKLNATKSNQVEDSIALTNTVLPDRSTGHPRFRVMLRAEEISLIFVLLLDIFSS</sequence>
<evidence type="ECO:0000313" key="1">
    <source>
        <dbReference type="EMBL" id="CAG6608545.1"/>
    </source>
</evidence>
<name>A0A8D8PNZ4_9HEMI</name>